<feature type="transmembrane region" description="Helical" evidence="1">
    <location>
        <begin position="66"/>
        <end position="89"/>
    </location>
</feature>
<dbReference type="AlphaFoldDB" id="A0A815SIU8"/>
<evidence type="ECO:0000313" key="3">
    <source>
        <dbReference type="EMBL" id="CAF4149787.1"/>
    </source>
</evidence>
<keyword evidence="1" id="KW-1133">Transmembrane helix</keyword>
<accession>A0A815SIU8</accession>
<comment type="caution">
    <text evidence="2">The sequence shown here is derived from an EMBL/GenBank/DDBJ whole genome shotgun (WGS) entry which is preliminary data.</text>
</comment>
<gene>
    <name evidence="2" type="ORF">JYZ213_LOCUS42840</name>
    <name evidence="3" type="ORF">OXD698_LOCUS38007</name>
</gene>
<sequence>MAYRNARTLTTRVNPLVRRELDKQLTIMVLVEICVYVCTQVPYSITNGFISLSTDRDPVFVVQFNLINAITLAINILSNGNSFYTYFCVSKRFRRQAKYVLYDFHMNHCRQNQVHANQPEGLAMNDIACSMFVVS</sequence>
<keyword evidence="1" id="KW-0812">Transmembrane</keyword>
<dbReference type="Proteomes" id="UP000663844">
    <property type="component" value="Unassembled WGS sequence"/>
</dbReference>
<proteinExistence type="predicted"/>
<organism evidence="2 4">
    <name type="scientific">Adineta steineri</name>
    <dbReference type="NCBI Taxonomy" id="433720"/>
    <lineage>
        <taxon>Eukaryota</taxon>
        <taxon>Metazoa</taxon>
        <taxon>Spiralia</taxon>
        <taxon>Gnathifera</taxon>
        <taxon>Rotifera</taxon>
        <taxon>Eurotatoria</taxon>
        <taxon>Bdelloidea</taxon>
        <taxon>Adinetida</taxon>
        <taxon>Adinetidae</taxon>
        <taxon>Adineta</taxon>
    </lineage>
</organism>
<feature type="transmembrane region" description="Helical" evidence="1">
    <location>
        <begin position="25"/>
        <end position="46"/>
    </location>
</feature>
<evidence type="ECO:0000256" key="1">
    <source>
        <dbReference type="SAM" id="Phobius"/>
    </source>
</evidence>
<reference evidence="2" key="1">
    <citation type="submission" date="2021-02" db="EMBL/GenBank/DDBJ databases">
        <authorList>
            <person name="Nowell W R."/>
        </authorList>
    </citation>
    <scope>NUCLEOTIDE SEQUENCE</scope>
</reference>
<protein>
    <recommendedName>
        <fullName evidence="5">G-protein coupled receptors family 1 profile domain-containing protein</fullName>
    </recommendedName>
</protein>
<dbReference type="EMBL" id="CAJOAZ010006953">
    <property type="protein sequence ID" value="CAF4149787.1"/>
    <property type="molecule type" value="Genomic_DNA"/>
</dbReference>
<name>A0A815SIU8_9BILA</name>
<dbReference type="Gene3D" id="1.20.1070.10">
    <property type="entry name" value="Rhodopsin 7-helix transmembrane proteins"/>
    <property type="match status" value="1"/>
</dbReference>
<dbReference type="SUPFAM" id="SSF81321">
    <property type="entry name" value="Family A G protein-coupled receptor-like"/>
    <property type="match status" value="1"/>
</dbReference>
<evidence type="ECO:0000313" key="4">
    <source>
        <dbReference type="Proteomes" id="UP000663845"/>
    </source>
</evidence>
<dbReference type="Proteomes" id="UP000663845">
    <property type="component" value="Unassembled WGS sequence"/>
</dbReference>
<dbReference type="EMBL" id="CAJNOG010002099">
    <property type="protein sequence ID" value="CAF1489448.1"/>
    <property type="molecule type" value="Genomic_DNA"/>
</dbReference>
<keyword evidence="1" id="KW-0472">Membrane</keyword>
<evidence type="ECO:0008006" key="5">
    <source>
        <dbReference type="Google" id="ProtNLM"/>
    </source>
</evidence>
<evidence type="ECO:0000313" key="2">
    <source>
        <dbReference type="EMBL" id="CAF1489448.1"/>
    </source>
</evidence>